<accession>A0AA36I576</accession>
<evidence type="ECO:0000313" key="2">
    <source>
        <dbReference type="Proteomes" id="UP001178507"/>
    </source>
</evidence>
<dbReference type="EMBL" id="CAUJNA010000716">
    <property type="protein sequence ID" value="CAJ1380516.1"/>
    <property type="molecule type" value="Genomic_DNA"/>
</dbReference>
<dbReference type="AlphaFoldDB" id="A0AA36I576"/>
<dbReference type="Gene3D" id="1.25.10.10">
    <property type="entry name" value="Leucine-rich Repeat Variant"/>
    <property type="match status" value="1"/>
</dbReference>
<sequence length="877" mass="98202">MSFDPQVLEACGKRCGVKVLYVDLVTVQFEETEVDPGALEDAKSAGPKYGPSKKAYVCVGQSSICLLSSSLSSKEKDGQIEYAWIKTLLIDTSSRTKLVVTLQDTRPKGSSFTVESDMRDQLVSLISANFVADSLHRLGTLQSLPTEKYDLGTSPAPNCIAPPNGFKCVTFQNYSFFIRKDFKDVANAVSKAQTGHFSIPVGKLTGERSWFGGRQGHGELLVNVVDPMPITELRRMGREHVRWVALECKQALLKSWNTLVVHNRPYMKKMNLANDLALWSCWELVIEDEDFHWAIIVLRRMYLPPLLDTVQDFILALKCPAPAPQEIEFIADSFSPPQNPSLNPDIIQAKLDSLIFDDEAYTWIYNRFWLWPAGQRNLDKYATIFVKGVVKSLHNEHVLSSLEILEEIEKKTSEVCDSRAEVDLDPLQVFKILSHPGEGIPRNTSNVECLHAWQERVARYLAHQLDGGILGPKMTLGHLVQGVHNGHVPQETARVFENILASLLHLRSVDLRLPWELKVITSQMLGLGLLSKHVRTEDGPQGVQCMFHDNVMQVLLESGYMRTELEDEDAGKGCMSMEYSYLLANLLSCDASSTNLKACVCRLIIADKDVGVKGQSAVLASGLMQLMENGSSFLMTYASAAMVNLCQSQEVVRSHLIHNEVIPTCKRNIRSKDTELMLYSFMLLVQLTRRSNHRAALEKFGILQLCCDVLQNIYEQVDSRWRVIAEVCTVIGHCCTEEGPLKLASENKVNKYLLKIMAAVLPPGGLPERSIRVLSKALPAMQNLCSREKHRDEVCDSPVLAKLVEALARKDNLEHQDFASNVIKMLTVLCLSRRTCERLKVAGWGKTYEALITSDLASQDVIRERIQSIQNSVALKK</sequence>
<proteinExistence type="predicted"/>
<dbReference type="InterPro" id="IPR016024">
    <property type="entry name" value="ARM-type_fold"/>
</dbReference>
<dbReference type="SUPFAM" id="SSF48371">
    <property type="entry name" value="ARM repeat"/>
    <property type="match status" value="1"/>
</dbReference>
<gene>
    <name evidence="1" type="ORF">EVOR1521_LOCUS8437</name>
</gene>
<organism evidence="1 2">
    <name type="scientific">Effrenium voratum</name>
    <dbReference type="NCBI Taxonomy" id="2562239"/>
    <lineage>
        <taxon>Eukaryota</taxon>
        <taxon>Sar</taxon>
        <taxon>Alveolata</taxon>
        <taxon>Dinophyceae</taxon>
        <taxon>Suessiales</taxon>
        <taxon>Symbiodiniaceae</taxon>
        <taxon>Effrenium</taxon>
    </lineage>
</organism>
<dbReference type="Proteomes" id="UP001178507">
    <property type="component" value="Unassembled WGS sequence"/>
</dbReference>
<keyword evidence="2" id="KW-1185">Reference proteome</keyword>
<name>A0AA36I576_9DINO</name>
<comment type="caution">
    <text evidence="1">The sequence shown here is derived from an EMBL/GenBank/DDBJ whole genome shotgun (WGS) entry which is preliminary data.</text>
</comment>
<protein>
    <submittedName>
        <fullName evidence="1">Uncharacterized protein</fullName>
    </submittedName>
</protein>
<dbReference type="InterPro" id="IPR011989">
    <property type="entry name" value="ARM-like"/>
</dbReference>
<reference evidence="1" key="1">
    <citation type="submission" date="2023-08" db="EMBL/GenBank/DDBJ databases">
        <authorList>
            <person name="Chen Y."/>
            <person name="Shah S."/>
            <person name="Dougan E. K."/>
            <person name="Thang M."/>
            <person name="Chan C."/>
        </authorList>
    </citation>
    <scope>NUCLEOTIDE SEQUENCE</scope>
</reference>
<evidence type="ECO:0000313" key="1">
    <source>
        <dbReference type="EMBL" id="CAJ1380516.1"/>
    </source>
</evidence>